<keyword evidence="3" id="KW-0813">Transport</keyword>
<comment type="similarity">
    <text evidence="2">Belongs to the glutaredoxin family. CPYC subfamily.</text>
</comment>
<dbReference type="EMBL" id="OX459120">
    <property type="protein sequence ID" value="CAI9098442.1"/>
    <property type="molecule type" value="Genomic_DNA"/>
</dbReference>
<proteinExistence type="inferred from homology"/>
<dbReference type="InterPro" id="IPR011767">
    <property type="entry name" value="GLR_AS"/>
</dbReference>
<sequence>MANPKSLIPFFLMLTILAAFLLCSTSASTDPADSDDEAEAEAAAAQFVKKTIDSHSIVIFSKSYCPYCRRAKGVFKELEQKPHVVELDERADGWYIQNAVSKVVGRRTVPQVFINGKHIGGSDDTVDAYESGELAKLFGITTHRDDL</sequence>
<dbReference type="PANTHER" id="PTHR45694:SF5">
    <property type="entry name" value="GLUTAREDOXIN 2"/>
    <property type="match status" value="1"/>
</dbReference>
<evidence type="ECO:0000256" key="5">
    <source>
        <dbReference type="ARBA" id="ARBA00023157"/>
    </source>
</evidence>
<dbReference type="PROSITE" id="PS00195">
    <property type="entry name" value="GLUTAREDOXIN_1"/>
    <property type="match status" value="1"/>
</dbReference>
<keyword evidence="5" id="KW-1015">Disulfide bond</keyword>
<evidence type="ECO:0000313" key="9">
    <source>
        <dbReference type="EMBL" id="CAI9098442.1"/>
    </source>
</evidence>
<dbReference type="InterPro" id="IPR002109">
    <property type="entry name" value="Glutaredoxin"/>
</dbReference>
<organism evidence="9 10">
    <name type="scientific">Oldenlandia corymbosa var. corymbosa</name>
    <dbReference type="NCBI Taxonomy" id="529605"/>
    <lineage>
        <taxon>Eukaryota</taxon>
        <taxon>Viridiplantae</taxon>
        <taxon>Streptophyta</taxon>
        <taxon>Embryophyta</taxon>
        <taxon>Tracheophyta</taxon>
        <taxon>Spermatophyta</taxon>
        <taxon>Magnoliopsida</taxon>
        <taxon>eudicotyledons</taxon>
        <taxon>Gunneridae</taxon>
        <taxon>Pentapetalae</taxon>
        <taxon>asterids</taxon>
        <taxon>lamiids</taxon>
        <taxon>Gentianales</taxon>
        <taxon>Rubiaceae</taxon>
        <taxon>Rubioideae</taxon>
        <taxon>Spermacoceae</taxon>
        <taxon>Hedyotis-Oldenlandia complex</taxon>
        <taxon>Oldenlandia</taxon>
    </lineage>
</organism>
<evidence type="ECO:0000256" key="6">
    <source>
        <dbReference type="ARBA" id="ARBA00023284"/>
    </source>
</evidence>
<dbReference type="PANTHER" id="PTHR45694">
    <property type="entry name" value="GLUTAREDOXIN 2"/>
    <property type="match status" value="1"/>
</dbReference>
<dbReference type="InterPro" id="IPR014025">
    <property type="entry name" value="Glutaredoxin_subgr"/>
</dbReference>
<dbReference type="Proteomes" id="UP001161247">
    <property type="component" value="Chromosome 3"/>
</dbReference>
<dbReference type="InterPro" id="IPR036249">
    <property type="entry name" value="Thioredoxin-like_sf"/>
</dbReference>
<dbReference type="GO" id="GO:0034599">
    <property type="term" value="P:cellular response to oxidative stress"/>
    <property type="evidence" value="ECO:0007669"/>
    <property type="project" value="TreeGrafter"/>
</dbReference>
<dbReference type="Gene3D" id="3.40.30.10">
    <property type="entry name" value="Glutaredoxin"/>
    <property type="match status" value="1"/>
</dbReference>
<evidence type="ECO:0000256" key="2">
    <source>
        <dbReference type="ARBA" id="ARBA00007190"/>
    </source>
</evidence>
<evidence type="ECO:0000256" key="1">
    <source>
        <dbReference type="ARBA" id="ARBA00002549"/>
    </source>
</evidence>
<dbReference type="Pfam" id="PF00462">
    <property type="entry name" value="Glutaredoxin"/>
    <property type="match status" value="1"/>
</dbReference>
<comment type="function">
    <text evidence="1">Has a glutathione-disulfide oxidoreductase activity in the presence of NADPH and glutathione reductase. Reduces low molecular weight disulfides and proteins.</text>
</comment>
<evidence type="ECO:0000259" key="8">
    <source>
        <dbReference type="Pfam" id="PF00462"/>
    </source>
</evidence>
<keyword evidence="10" id="KW-1185">Reference proteome</keyword>
<gene>
    <name evidence="9" type="ORF">OLC1_LOCUS8648</name>
</gene>
<keyword evidence="7" id="KW-0732">Signal</keyword>
<name>A0AAV1CVE9_OLDCO</name>
<keyword evidence="6" id="KW-0676">Redox-active center</keyword>
<keyword evidence="4" id="KW-0249">Electron transport</keyword>
<dbReference type="SUPFAM" id="SSF52833">
    <property type="entry name" value="Thioredoxin-like"/>
    <property type="match status" value="1"/>
</dbReference>
<dbReference type="GO" id="GO:0005737">
    <property type="term" value="C:cytoplasm"/>
    <property type="evidence" value="ECO:0007669"/>
    <property type="project" value="TreeGrafter"/>
</dbReference>
<reference evidence="9" key="1">
    <citation type="submission" date="2023-03" db="EMBL/GenBank/DDBJ databases">
        <authorList>
            <person name="Julca I."/>
        </authorList>
    </citation>
    <scope>NUCLEOTIDE SEQUENCE</scope>
</reference>
<evidence type="ECO:0000313" key="10">
    <source>
        <dbReference type="Proteomes" id="UP001161247"/>
    </source>
</evidence>
<evidence type="ECO:0000256" key="4">
    <source>
        <dbReference type="ARBA" id="ARBA00022982"/>
    </source>
</evidence>
<evidence type="ECO:0000256" key="7">
    <source>
        <dbReference type="SAM" id="SignalP"/>
    </source>
</evidence>
<dbReference type="PRINTS" id="PR00160">
    <property type="entry name" value="GLUTAREDOXIN"/>
</dbReference>
<feature type="signal peptide" evidence="7">
    <location>
        <begin position="1"/>
        <end position="27"/>
    </location>
</feature>
<dbReference type="AlphaFoldDB" id="A0AAV1CVE9"/>
<dbReference type="NCBIfam" id="TIGR02180">
    <property type="entry name" value="GRX_euk"/>
    <property type="match status" value="1"/>
</dbReference>
<dbReference type="CDD" id="cd03419">
    <property type="entry name" value="GRX_GRXh_1_2_like"/>
    <property type="match status" value="1"/>
</dbReference>
<protein>
    <submittedName>
        <fullName evidence="9">OLC1v1035089C1</fullName>
    </submittedName>
</protein>
<dbReference type="InterPro" id="IPR011899">
    <property type="entry name" value="Glutaredoxin_euk/vir"/>
</dbReference>
<feature type="chain" id="PRO_5043976316" evidence="7">
    <location>
        <begin position="28"/>
        <end position="147"/>
    </location>
</feature>
<dbReference type="PROSITE" id="PS51354">
    <property type="entry name" value="GLUTAREDOXIN_2"/>
    <property type="match status" value="1"/>
</dbReference>
<dbReference type="FunFam" id="3.40.30.10:FF:000026">
    <property type="entry name" value="Glutaredoxin 2"/>
    <property type="match status" value="1"/>
</dbReference>
<feature type="domain" description="Glutaredoxin" evidence="8">
    <location>
        <begin position="57"/>
        <end position="119"/>
    </location>
</feature>
<dbReference type="GO" id="GO:0015038">
    <property type="term" value="F:glutathione disulfide oxidoreductase activity"/>
    <property type="evidence" value="ECO:0007669"/>
    <property type="project" value="TreeGrafter"/>
</dbReference>
<evidence type="ECO:0000256" key="3">
    <source>
        <dbReference type="ARBA" id="ARBA00022448"/>
    </source>
</evidence>
<accession>A0AAV1CVE9</accession>